<dbReference type="EMBL" id="JALKCH010000001">
    <property type="protein sequence ID" value="MCK0195447.1"/>
    <property type="molecule type" value="Genomic_DNA"/>
</dbReference>
<organism evidence="2 3">
    <name type="scientific">Ancylobacter crimeensis</name>
    <dbReference type="NCBI Taxonomy" id="2579147"/>
    <lineage>
        <taxon>Bacteria</taxon>
        <taxon>Pseudomonadati</taxon>
        <taxon>Pseudomonadota</taxon>
        <taxon>Alphaproteobacteria</taxon>
        <taxon>Hyphomicrobiales</taxon>
        <taxon>Xanthobacteraceae</taxon>
        <taxon>Ancylobacter</taxon>
    </lineage>
</organism>
<name>A0ABT0D679_9HYPH</name>
<dbReference type="SMART" id="SM00382">
    <property type="entry name" value="AAA"/>
    <property type="match status" value="1"/>
</dbReference>
<accession>A0ABT0D679</accession>
<dbReference type="PANTHER" id="PTHR30050">
    <property type="entry name" value="CHROMOSOMAL REPLICATION INITIATOR PROTEIN DNAA"/>
    <property type="match status" value="1"/>
</dbReference>
<comment type="caution">
    <text evidence="2">The sequence shown here is derived from an EMBL/GenBank/DDBJ whole genome shotgun (WGS) entry which is preliminary data.</text>
</comment>
<dbReference type="Proteomes" id="UP001203284">
    <property type="component" value="Unassembled WGS sequence"/>
</dbReference>
<dbReference type="InterPro" id="IPR055199">
    <property type="entry name" value="Hda_lid"/>
</dbReference>
<dbReference type="Gene3D" id="1.10.8.60">
    <property type="match status" value="1"/>
</dbReference>
<feature type="domain" description="AAA+ ATPase" evidence="1">
    <location>
        <begin position="42"/>
        <end position="145"/>
    </location>
</feature>
<dbReference type="Pfam" id="PF22688">
    <property type="entry name" value="Hda_lid"/>
    <property type="match status" value="1"/>
</dbReference>
<reference evidence="2 3" key="1">
    <citation type="submission" date="2022-04" db="EMBL/GenBank/DDBJ databases">
        <authorList>
            <person name="Grouzdev D.S."/>
            <person name="Pantiukh K.S."/>
            <person name="Krutkina M.S."/>
        </authorList>
    </citation>
    <scope>NUCLEOTIDE SEQUENCE [LARGE SCALE GENOMIC DNA]</scope>
    <source>
        <strain evidence="2 3">6x-1</strain>
    </source>
</reference>
<protein>
    <submittedName>
        <fullName evidence="2">DnaA/Hda family protein</fullName>
    </submittedName>
</protein>
<dbReference type="SUPFAM" id="SSF52540">
    <property type="entry name" value="P-loop containing nucleoside triphosphate hydrolases"/>
    <property type="match status" value="1"/>
</dbReference>
<evidence type="ECO:0000313" key="3">
    <source>
        <dbReference type="Proteomes" id="UP001203284"/>
    </source>
</evidence>
<sequence length="236" mass="25407">MIEPRQLPLDLPHRESRARADFLPGPGTERALALIERYPHWPARVVALVGPPGSGKSHLAAILAEETGARRIEAAALTPEGVPEALAGDLLVLEDIDAPGIDEAALFHLLNLVAEKDARLLLTAREPLAALAARLSTRDLASRLRAVPVVPVEAPDDALLAAVALKLFADRQIAPDEALLSFLLARVERSVHALRDIVAELDREALARKRPLTRALAAQILKLRQSPGVNDEEGAF</sequence>
<evidence type="ECO:0000259" key="1">
    <source>
        <dbReference type="SMART" id="SM00382"/>
    </source>
</evidence>
<dbReference type="Gene3D" id="3.40.50.300">
    <property type="entry name" value="P-loop containing nucleotide triphosphate hydrolases"/>
    <property type="match status" value="1"/>
</dbReference>
<gene>
    <name evidence="2" type="ORF">MWN34_00815</name>
</gene>
<dbReference type="InterPro" id="IPR003593">
    <property type="entry name" value="AAA+_ATPase"/>
</dbReference>
<dbReference type="InterPro" id="IPR027417">
    <property type="entry name" value="P-loop_NTPase"/>
</dbReference>
<dbReference type="RefSeq" id="WP_247026112.1">
    <property type="nucleotide sequence ID" value="NZ_JALKCH010000001.1"/>
</dbReference>
<keyword evidence="3" id="KW-1185">Reference proteome</keyword>
<evidence type="ECO:0000313" key="2">
    <source>
        <dbReference type="EMBL" id="MCK0195447.1"/>
    </source>
</evidence>
<dbReference type="PANTHER" id="PTHR30050:SF5">
    <property type="entry name" value="DNAA REGULATORY INACTIVATOR HDA"/>
    <property type="match status" value="1"/>
</dbReference>
<proteinExistence type="predicted"/>